<comment type="caution">
    <text evidence="3">The sequence shown here is derived from an EMBL/GenBank/DDBJ whole genome shotgun (WGS) entry which is preliminary data.</text>
</comment>
<feature type="compositionally biased region" description="Basic and acidic residues" evidence="2">
    <location>
        <begin position="75"/>
        <end position="105"/>
    </location>
</feature>
<organism evidence="3 4">
    <name type="scientific">Podospora aff. communis PSN243</name>
    <dbReference type="NCBI Taxonomy" id="3040156"/>
    <lineage>
        <taxon>Eukaryota</taxon>
        <taxon>Fungi</taxon>
        <taxon>Dikarya</taxon>
        <taxon>Ascomycota</taxon>
        <taxon>Pezizomycotina</taxon>
        <taxon>Sordariomycetes</taxon>
        <taxon>Sordariomycetidae</taxon>
        <taxon>Sordariales</taxon>
        <taxon>Podosporaceae</taxon>
        <taxon>Podospora</taxon>
    </lineage>
</organism>
<dbReference type="Proteomes" id="UP001321760">
    <property type="component" value="Unassembled WGS sequence"/>
</dbReference>
<keyword evidence="4" id="KW-1185">Reference proteome</keyword>
<proteinExistence type="predicted"/>
<feature type="region of interest" description="Disordered" evidence="2">
    <location>
        <begin position="251"/>
        <end position="283"/>
    </location>
</feature>
<evidence type="ECO:0000313" key="4">
    <source>
        <dbReference type="Proteomes" id="UP001321760"/>
    </source>
</evidence>
<keyword evidence="1" id="KW-0175">Coiled coil</keyword>
<reference evidence="3" key="1">
    <citation type="journal article" date="2023" name="Mol. Phylogenet. Evol.">
        <title>Genome-scale phylogeny and comparative genomics of the fungal order Sordariales.</title>
        <authorList>
            <person name="Hensen N."/>
            <person name="Bonometti L."/>
            <person name="Westerberg I."/>
            <person name="Brannstrom I.O."/>
            <person name="Guillou S."/>
            <person name="Cros-Aarteil S."/>
            <person name="Calhoun S."/>
            <person name="Haridas S."/>
            <person name="Kuo A."/>
            <person name="Mondo S."/>
            <person name="Pangilinan J."/>
            <person name="Riley R."/>
            <person name="LaButti K."/>
            <person name="Andreopoulos B."/>
            <person name="Lipzen A."/>
            <person name="Chen C."/>
            <person name="Yan M."/>
            <person name="Daum C."/>
            <person name="Ng V."/>
            <person name="Clum A."/>
            <person name="Steindorff A."/>
            <person name="Ohm R.A."/>
            <person name="Martin F."/>
            <person name="Silar P."/>
            <person name="Natvig D.O."/>
            <person name="Lalanne C."/>
            <person name="Gautier V."/>
            <person name="Ament-Velasquez S.L."/>
            <person name="Kruys A."/>
            <person name="Hutchinson M.I."/>
            <person name="Powell A.J."/>
            <person name="Barry K."/>
            <person name="Miller A.N."/>
            <person name="Grigoriev I.V."/>
            <person name="Debuchy R."/>
            <person name="Gladieux P."/>
            <person name="Hiltunen Thoren M."/>
            <person name="Johannesson H."/>
        </authorList>
    </citation>
    <scope>NUCLEOTIDE SEQUENCE</scope>
    <source>
        <strain evidence="3">PSN243</strain>
    </source>
</reference>
<dbReference type="AlphaFoldDB" id="A0AAV9GAC5"/>
<accession>A0AAV9GAC5</accession>
<evidence type="ECO:0000313" key="3">
    <source>
        <dbReference type="EMBL" id="KAK4445074.1"/>
    </source>
</evidence>
<evidence type="ECO:0000256" key="1">
    <source>
        <dbReference type="SAM" id="Coils"/>
    </source>
</evidence>
<sequence>MGRSRRASRAEHKAEKAKASPATGGIKRTRRSKRSPSVTEQPAKETAKTKSRPAKRKSDKQPDVAEDLPPTKSARLLDDEVKEQAKGRTTDSDSDSSSKVDELHARLRQFKSSPIPIDFSSERAPISTPVVSDDDDNDMINIFRDEDKANGSSVEMAEAQDVTNREILEKFMAFEKTNQAGLDAILREVKATQDRISDLEQHREMEEARAAIRHDMMFGVLKKIAHDVNSLKQSTVADAEPIKEEEIKEEFTPTQRMKPFHRQTATPRPVKTETPKHAKRRGTMEHLLGDWTSKMNEAKTIEEVKELGKLVVKYADDLAKTYI</sequence>
<feature type="coiled-coil region" evidence="1">
    <location>
        <begin position="182"/>
        <end position="209"/>
    </location>
</feature>
<gene>
    <name evidence="3" type="ORF">QBC34DRAFT_167301</name>
</gene>
<feature type="region of interest" description="Disordered" evidence="2">
    <location>
        <begin position="1"/>
        <end position="106"/>
    </location>
</feature>
<feature type="compositionally biased region" description="Basic and acidic residues" evidence="2">
    <location>
        <begin position="8"/>
        <end position="18"/>
    </location>
</feature>
<reference evidence="3" key="2">
    <citation type="submission" date="2023-05" db="EMBL/GenBank/DDBJ databases">
        <authorList>
            <consortium name="Lawrence Berkeley National Laboratory"/>
            <person name="Steindorff A."/>
            <person name="Hensen N."/>
            <person name="Bonometti L."/>
            <person name="Westerberg I."/>
            <person name="Brannstrom I.O."/>
            <person name="Guillou S."/>
            <person name="Cros-Aarteil S."/>
            <person name="Calhoun S."/>
            <person name="Haridas S."/>
            <person name="Kuo A."/>
            <person name="Mondo S."/>
            <person name="Pangilinan J."/>
            <person name="Riley R."/>
            <person name="Labutti K."/>
            <person name="Andreopoulos B."/>
            <person name="Lipzen A."/>
            <person name="Chen C."/>
            <person name="Yanf M."/>
            <person name="Daum C."/>
            <person name="Ng V."/>
            <person name="Clum A."/>
            <person name="Ohm R."/>
            <person name="Martin F."/>
            <person name="Silar P."/>
            <person name="Natvig D."/>
            <person name="Lalanne C."/>
            <person name="Gautier V."/>
            <person name="Ament-Velasquez S.L."/>
            <person name="Kruys A."/>
            <person name="Hutchinson M.I."/>
            <person name="Powell A.J."/>
            <person name="Barry K."/>
            <person name="Miller A.N."/>
            <person name="Grigoriev I.V."/>
            <person name="Debuchy R."/>
            <person name="Gladieux P."/>
            <person name="Thoren M.H."/>
            <person name="Johannesson H."/>
        </authorList>
    </citation>
    <scope>NUCLEOTIDE SEQUENCE</scope>
    <source>
        <strain evidence="3">PSN243</strain>
    </source>
</reference>
<feature type="compositionally biased region" description="Basic and acidic residues" evidence="2">
    <location>
        <begin position="270"/>
        <end position="283"/>
    </location>
</feature>
<name>A0AAV9GAC5_9PEZI</name>
<dbReference type="EMBL" id="MU865969">
    <property type="protein sequence ID" value="KAK4445074.1"/>
    <property type="molecule type" value="Genomic_DNA"/>
</dbReference>
<feature type="compositionally biased region" description="Basic residues" evidence="2">
    <location>
        <begin position="49"/>
        <end position="58"/>
    </location>
</feature>
<evidence type="ECO:0000256" key="2">
    <source>
        <dbReference type="SAM" id="MobiDB-lite"/>
    </source>
</evidence>
<protein>
    <submittedName>
        <fullName evidence="3">Uncharacterized protein</fullName>
    </submittedName>
</protein>